<sequence>QDASEILRLAETWHHCSLALLRTAPEAAVELTELGQLERKFQQGFTALVSESSLPKIHTSMARAQPRCCRSVLTRFLLRGRRLAEEAYADDLQERDLSSRAQMNFLLGYEDLTEGKLVYWMNADKDVDRNELGKITQVPGDYDKGVLLVKFSAGKFPIEPRWLCAADIQVGAFVQVAGDSDEVIGEVKRVDDGKEVVVEVKGEDQKYKPKKLILCDFQPEMLVFWTKADDDIPRGHLGVVLKDLNDSGRVKVKFPKGSWRFKPSEIVRAPIQPQSYVQWT</sequence>
<gene>
    <name evidence="1" type="primary">DEK1</name>
    <name evidence="1" type="ORF">SNEC2469_LOCUS18593</name>
</gene>
<feature type="non-terminal residue" evidence="1">
    <location>
        <position position="1"/>
    </location>
</feature>
<protein>
    <submittedName>
        <fullName evidence="1">DEK1 protein</fullName>
    </submittedName>
</protein>
<dbReference type="Proteomes" id="UP000601435">
    <property type="component" value="Unassembled WGS sequence"/>
</dbReference>
<comment type="caution">
    <text evidence="1">The sequence shown here is derived from an EMBL/GenBank/DDBJ whole genome shotgun (WGS) entry which is preliminary data.</text>
</comment>
<reference evidence="1" key="1">
    <citation type="submission" date="2021-02" db="EMBL/GenBank/DDBJ databases">
        <authorList>
            <person name="Dougan E. K."/>
            <person name="Rhodes N."/>
            <person name="Thang M."/>
            <person name="Chan C."/>
        </authorList>
    </citation>
    <scope>NUCLEOTIDE SEQUENCE</scope>
</reference>
<accession>A0A812W2Z6</accession>
<evidence type="ECO:0000313" key="2">
    <source>
        <dbReference type="Proteomes" id="UP000601435"/>
    </source>
</evidence>
<dbReference type="OrthoDB" id="442423at2759"/>
<proteinExistence type="predicted"/>
<keyword evidence="2" id="KW-1185">Reference proteome</keyword>
<evidence type="ECO:0000313" key="1">
    <source>
        <dbReference type="EMBL" id="CAE7656744.1"/>
    </source>
</evidence>
<dbReference type="AlphaFoldDB" id="A0A812W2Z6"/>
<dbReference type="EMBL" id="CAJNJA010031391">
    <property type="protein sequence ID" value="CAE7656744.1"/>
    <property type="molecule type" value="Genomic_DNA"/>
</dbReference>
<feature type="non-terminal residue" evidence="1">
    <location>
        <position position="280"/>
    </location>
</feature>
<organism evidence="1 2">
    <name type="scientific">Symbiodinium necroappetens</name>
    <dbReference type="NCBI Taxonomy" id="1628268"/>
    <lineage>
        <taxon>Eukaryota</taxon>
        <taxon>Sar</taxon>
        <taxon>Alveolata</taxon>
        <taxon>Dinophyceae</taxon>
        <taxon>Suessiales</taxon>
        <taxon>Symbiodiniaceae</taxon>
        <taxon>Symbiodinium</taxon>
    </lineage>
</organism>
<name>A0A812W2Z6_9DINO</name>